<organism evidence="8 9">
    <name type="scientific">Umbelopsis vinacea</name>
    <dbReference type="NCBI Taxonomy" id="44442"/>
    <lineage>
        <taxon>Eukaryota</taxon>
        <taxon>Fungi</taxon>
        <taxon>Fungi incertae sedis</taxon>
        <taxon>Mucoromycota</taxon>
        <taxon>Mucoromycotina</taxon>
        <taxon>Umbelopsidomycetes</taxon>
        <taxon>Umbelopsidales</taxon>
        <taxon>Umbelopsidaceae</taxon>
        <taxon>Umbelopsis</taxon>
    </lineage>
</organism>
<dbReference type="GO" id="GO:0003676">
    <property type="term" value="F:nucleic acid binding"/>
    <property type="evidence" value="ECO:0007669"/>
    <property type="project" value="InterPro"/>
</dbReference>
<feature type="domain" description="CCHC-type" evidence="7">
    <location>
        <begin position="136"/>
        <end position="152"/>
    </location>
</feature>
<dbReference type="GO" id="GO:0008270">
    <property type="term" value="F:zinc ion binding"/>
    <property type="evidence" value="ECO:0007669"/>
    <property type="project" value="UniProtKB-KW"/>
</dbReference>
<evidence type="ECO:0000256" key="4">
    <source>
        <dbReference type="ARBA" id="ARBA00022833"/>
    </source>
</evidence>
<keyword evidence="2" id="KW-0677">Repeat</keyword>
<sequence length="240" mass="26618">MTRYTKLGRKQHVDSGSWESAPLTPAKAKQPRSHGDGEQEGSGSGQNDGNKKRGFSKVDGQGEQRMSANEKRQKRRAVQKTTNTICFACRQRGHNSRDCPNAKEQSTGICYNCGSTEHSLKACKKQRNGTKLPFAKCYVCEGTGHLAGQCPKNEKGMYPNGGNCRFCGKVDHLAKDCKMTKEEAGSVIGKIDLSKGADDDDFHIFVEEKQKLGEEAKVEKELETFVEKRKPQAKKKVVKF</sequence>
<evidence type="ECO:0000259" key="7">
    <source>
        <dbReference type="PROSITE" id="PS50158"/>
    </source>
</evidence>
<feature type="domain" description="CCHC-type" evidence="7">
    <location>
        <begin position="164"/>
        <end position="178"/>
    </location>
</feature>
<evidence type="ECO:0000313" key="9">
    <source>
        <dbReference type="Proteomes" id="UP000612746"/>
    </source>
</evidence>
<gene>
    <name evidence="8" type="ORF">INT44_007287</name>
</gene>
<evidence type="ECO:0000313" key="8">
    <source>
        <dbReference type="EMBL" id="KAG2176623.1"/>
    </source>
</evidence>
<dbReference type="PANTHER" id="PTHR46242:SF1">
    <property type="entry name" value="ZINC FINGER CCHC DOMAIN-CONTAINING PROTEIN 9"/>
    <property type="match status" value="1"/>
</dbReference>
<keyword evidence="3 5" id="KW-0863">Zinc-finger</keyword>
<dbReference type="GO" id="GO:0005730">
    <property type="term" value="C:nucleolus"/>
    <property type="evidence" value="ECO:0007669"/>
    <property type="project" value="TreeGrafter"/>
</dbReference>
<feature type="compositionally biased region" description="Basic residues" evidence="6">
    <location>
        <begin position="1"/>
        <end position="10"/>
    </location>
</feature>
<dbReference type="Proteomes" id="UP000612746">
    <property type="component" value="Unassembled WGS sequence"/>
</dbReference>
<reference evidence="8" key="1">
    <citation type="submission" date="2020-12" db="EMBL/GenBank/DDBJ databases">
        <title>Metabolic potential, ecology and presence of endohyphal bacteria is reflected in genomic diversity of Mucoromycotina.</title>
        <authorList>
            <person name="Muszewska A."/>
            <person name="Okrasinska A."/>
            <person name="Steczkiewicz K."/>
            <person name="Drgas O."/>
            <person name="Orlowska M."/>
            <person name="Perlinska-Lenart U."/>
            <person name="Aleksandrzak-Piekarczyk T."/>
            <person name="Szatraj K."/>
            <person name="Zielenkiewicz U."/>
            <person name="Pilsyk S."/>
            <person name="Malc E."/>
            <person name="Mieczkowski P."/>
            <person name="Kruszewska J.S."/>
            <person name="Biernat P."/>
            <person name="Pawlowska J."/>
        </authorList>
    </citation>
    <scope>NUCLEOTIDE SEQUENCE</scope>
    <source>
        <strain evidence="8">WA0000051536</strain>
    </source>
</reference>
<evidence type="ECO:0000256" key="2">
    <source>
        <dbReference type="ARBA" id="ARBA00022737"/>
    </source>
</evidence>
<evidence type="ECO:0000256" key="5">
    <source>
        <dbReference type="PROSITE-ProRule" id="PRU00047"/>
    </source>
</evidence>
<dbReference type="AlphaFoldDB" id="A0A8H7PML4"/>
<feature type="region of interest" description="Disordered" evidence="6">
    <location>
        <begin position="1"/>
        <end position="77"/>
    </location>
</feature>
<keyword evidence="4" id="KW-0862">Zinc</keyword>
<dbReference type="PANTHER" id="PTHR46242">
    <property type="entry name" value="ZINC FINGER CCHC DOMAIN-CONTAINING PROTEIN 9 ZCCHC9"/>
    <property type="match status" value="1"/>
</dbReference>
<dbReference type="FunFam" id="4.10.60.10:FF:000091">
    <property type="entry name" value="Zinc finger CCHC-type-containing 9"/>
    <property type="match status" value="1"/>
</dbReference>
<feature type="domain" description="CCHC-type" evidence="7">
    <location>
        <begin position="86"/>
        <end position="101"/>
    </location>
</feature>
<name>A0A8H7PML4_9FUNG</name>
<comment type="caution">
    <text evidence="8">The sequence shown here is derived from an EMBL/GenBank/DDBJ whole genome shotgun (WGS) entry which is preliminary data.</text>
</comment>
<protein>
    <recommendedName>
        <fullName evidence="7">CCHC-type domain-containing protein</fullName>
    </recommendedName>
</protein>
<accession>A0A8H7PML4</accession>
<dbReference type="SMART" id="SM00343">
    <property type="entry name" value="ZnF_C2HC"/>
    <property type="match status" value="4"/>
</dbReference>
<evidence type="ECO:0000256" key="6">
    <source>
        <dbReference type="SAM" id="MobiDB-lite"/>
    </source>
</evidence>
<dbReference type="InterPro" id="IPR036875">
    <property type="entry name" value="Znf_CCHC_sf"/>
</dbReference>
<dbReference type="InterPro" id="IPR001878">
    <property type="entry name" value="Znf_CCHC"/>
</dbReference>
<dbReference type="Pfam" id="PF00098">
    <property type="entry name" value="zf-CCHC"/>
    <property type="match status" value="4"/>
</dbReference>
<keyword evidence="1" id="KW-0479">Metal-binding</keyword>
<dbReference type="OrthoDB" id="3863715at2759"/>
<dbReference type="InterPro" id="IPR042246">
    <property type="entry name" value="ZCCHC9"/>
</dbReference>
<dbReference type="Gene3D" id="4.10.60.10">
    <property type="entry name" value="Zinc finger, CCHC-type"/>
    <property type="match status" value="2"/>
</dbReference>
<dbReference type="EMBL" id="JAEPRA010000013">
    <property type="protein sequence ID" value="KAG2176623.1"/>
    <property type="molecule type" value="Genomic_DNA"/>
</dbReference>
<proteinExistence type="predicted"/>
<evidence type="ECO:0000256" key="3">
    <source>
        <dbReference type="ARBA" id="ARBA00022771"/>
    </source>
</evidence>
<dbReference type="SUPFAM" id="SSF57756">
    <property type="entry name" value="Retrovirus zinc finger-like domains"/>
    <property type="match status" value="2"/>
</dbReference>
<evidence type="ECO:0000256" key="1">
    <source>
        <dbReference type="ARBA" id="ARBA00022723"/>
    </source>
</evidence>
<keyword evidence="9" id="KW-1185">Reference proteome</keyword>
<dbReference type="PROSITE" id="PS50158">
    <property type="entry name" value="ZF_CCHC"/>
    <property type="match status" value="3"/>
</dbReference>